<gene>
    <name evidence="2" type="ORF">G2W53_015526</name>
</gene>
<comment type="caution">
    <text evidence="2">The sequence shown here is derived from an EMBL/GenBank/DDBJ whole genome shotgun (WGS) entry which is preliminary data.</text>
</comment>
<keyword evidence="3" id="KW-1185">Reference proteome</keyword>
<evidence type="ECO:0000313" key="2">
    <source>
        <dbReference type="EMBL" id="KAF7833193.1"/>
    </source>
</evidence>
<proteinExistence type="predicted"/>
<evidence type="ECO:0000313" key="3">
    <source>
        <dbReference type="Proteomes" id="UP000634136"/>
    </source>
</evidence>
<name>A0A834WVM5_9FABA</name>
<evidence type="ECO:0000256" key="1">
    <source>
        <dbReference type="SAM" id="MobiDB-lite"/>
    </source>
</evidence>
<reference evidence="2" key="1">
    <citation type="submission" date="2020-09" db="EMBL/GenBank/DDBJ databases">
        <title>Genome-Enabled Discovery of Anthraquinone Biosynthesis in Senna tora.</title>
        <authorList>
            <person name="Kang S.-H."/>
            <person name="Pandey R.P."/>
            <person name="Lee C.-M."/>
            <person name="Sim J.-S."/>
            <person name="Jeong J.-T."/>
            <person name="Choi B.-S."/>
            <person name="Jung M."/>
            <person name="Ginzburg D."/>
            <person name="Zhao K."/>
            <person name="Won S.Y."/>
            <person name="Oh T.-J."/>
            <person name="Yu Y."/>
            <person name="Kim N.-H."/>
            <person name="Lee O.R."/>
            <person name="Lee T.-H."/>
            <person name="Bashyal P."/>
            <person name="Kim T.-S."/>
            <person name="Lee W.-H."/>
            <person name="Kawkins C."/>
            <person name="Kim C.-K."/>
            <person name="Kim J.S."/>
            <person name="Ahn B.O."/>
            <person name="Rhee S.Y."/>
            <person name="Sohng J.K."/>
        </authorList>
    </citation>
    <scope>NUCLEOTIDE SEQUENCE</scope>
    <source>
        <tissue evidence="2">Leaf</tissue>
    </source>
</reference>
<organism evidence="2 3">
    <name type="scientific">Senna tora</name>
    <dbReference type="NCBI Taxonomy" id="362788"/>
    <lineage>
        <taxon>Eukaryota</taxon>
        <taxon>Viridiplantae</taxon>
        <taxon>Streptophyta</taxon>
        <taxon>Embryophyta</taxon>
        <taxon>Tracheophyta</taxon>
        <taxon>Spermatophyta</taxon>
        <taxon>Magnoliopsida</taxon>
        <taxon>eudicotyledons</taxon>
        <taxon>Gunneridae</taxon>
        <taxon>Pentapetalae</taxon>
        <taxon>rosids</taxon>
        <taxon>fabids</taxon>
        <taxon>Fabales</taxon>
        <taxon>Fabaceae</taxon>
        <taxon>Caesalpinioideae</taxon>
        <taxon>Cassia clade</taxon>
        <taxon>Senna</taxon>
    </lineage>
</organism>
<protein>
    <submittedName>
        <fullName evidence="2">Uncharacterized protein</fullName>
    </submittedName>
</protein>
<dbReference type="Proteomes" id="UP000634136">
    <property type="component" value="Unassembled WGS sequence"/>
</dbReference>
<dbReference type="AlphaFoldDB" id="A0A834WVM5"/>
<feature type="region of interest" description="Disordered" evidence="1">
    <location>
        <begin position="1"/>
        <end position="23"/>
    </location>
</feature>
<accession>A0A834WVM5</accession>
<dbReference type="EMBL" id="JAAIUW010000005">
    <property type="protein sequence ID" value="KAF7833193.1"/>
    <property type="molecule type" value="Genomic_DNA"/>
</dbReference>
<sequence>MASSQLRFPSRGQLLCAGGPPST</sequence>